<keyword evidence="3" id="KW-0677">Repeat</keyword>
<dbReference type="GO" id="GO:0009626">
    <property type="term" value="P:plant-type hypersensitive response"/>
    <property type="evidence" value="ECO:0007669"/>
    <property type="project" value="UniProtKB-ARBA"/>
</dbReference>
<dbReference type="Pfam" id="PF08381">
    <property type="entry name" value="BRX"/>
    <property type="match status" value="2"/>
</dbReference>
<evidence type="ECO:0000256" key="5">
    <source>
        <dbReference type="ARBA" id="ARBA00022821"/>
    </source>
</evidence>
<dbReference type="Proteomes" id="UP000007015">
    <property type="component" value="Chromosome 5"/>
</dbReference>
<dbReference type="PANTHER" id="PTHR23155">
    <property type="entry name" value="DISEASE RESISTANCE PROTEIN RP"/>
    <property type="match status" value="1"/>
</dbReference>
<evidence type="ECO:0000256" key="1">
    <source>
        <dbReference type="ARBA" id="ARBA00008894"/>
    </source>
</evidence>
<dbReference type="Gene3D" id="1.20.5.4130">
    <property type="match status" value="1"/>
</dbReference>
<dbReference type="Gene3D" id="1.10.10.10">
    <property type="entry name" value="Winged helix-like DNA-binding domain superfamily/Winged helix DNA-binding domain"/>
    <property type="match status" value="1"/>
</dbReference>
<dbReference type="AlphaFoldDB" id="B8AZS5"/>
<dbReference type="PANTHER" id="PTHR23155:SF1094">
    <property type="entry name" value="OS11G0686400 PROTEIN"/>
    <property type="match status" value="1"/>
</dbReference>
<dbReference type="SUPFAM" id="SSF52058">
    <property type="entry name" value="L domain-like"/>
    <property type="match status" value="1"/>
</dbReference>
<keyword evidence="6" id="KW-0175">Coiled coil</keyword>
<dbReference type="InterPro" id="IPR055414">
    <property type="entry name" value="LRR_R13L4/SHOC2-like"/>
</dbReference>
<dbReference type="InterPro" id="IPR032675">
    <property type="entry name" value="LRR_dom_sf"/>
</dbReference>
<dbReference type="OMA" id="WPRICIF"/>
<dbReference type="Pfam" id="PF18052">
    <property type="entry name" value="Rx_N"/>
    <property type="match status" value="1"/>
</dbReference>
<evidence type="ECO:0000256" key="4">
    <source>
        <dbReference type="ARBA" id="ARBA00022741"/>
    </source>
</evidence>
<dbReference type="STRING" id="39946.B8AZS5"/>
<feature type="compositionally biased region" description="Basic and acidic residues" evidence="7">
    <location>
        <begin position="956"/>
        <end position="996"/>
    </location>
</feature>
<evidence type="ECO:0000256" key="2">
    <source>
        <dbReference type="ARBA" id="ARBA00022614"/>
    </source>
</evidence>
<dbReference type="SUPFAM" id="SSF52540">
    <property type="entry name" value="P-loop containing nucleoside triphosphate hydrolases"/>
    <property type="match status" value="1"/>
</dbReference>
<dbReference type="InterPro" id="IPR044974">
    <property type="entry name" value="Disease_R_plants"/>
</dbReference>
<dbReference type="Gramene" id="BGIOSGA017749-TA">
    <property type="protein sequence ID" value="BGIOSGA017749-PA"/>
    <property type="gene ID" value="BGIOSGA017749"/>
</dbReference>
<dbReference type="FunFam" id="1.10.10.10:FF:000322">
    <property type="entry name" value="Probable disease resistance protein At1g63360"/>
    <property type="match status" value="1"/>
</dbReference>
<dbReference type="GO" id="GO:0042742">
    <property type="term" value="P:defense response to bacterium"/>
    <property type="evidence" value="ECO:0007669"/>
    <property type="project" value="UniProtKB-ARBA"/>
</dbReference>
<feature type="domain" description="BRX" evidence="8">
    <location>
        <begin position="1079"/>
        <end position="1131"/>
    </location>
</feature>
<dbReference type="Pfam" id="PF23559">
    <property type="entry name" value="WHD_DRP"/>
    <property type="match status" value="1"/>
</dbReference>
<evidence type="ECO:0000256" key="3">
    <source>
        <dbReference type="ARBA" id="ARBA00022737"/>
    </source>
</evidence>
<evidence type="ECO:0000259" key="8">
    <source>
        <dbReference type="PROSITE" id="PS51514"/>
    </source>
</evidence>
<dbReference type="Pfam" id="PF23598">
    <property type="entry name" value="LRR_14"/>
    <property type="match status" value="1"/>
</dbReference>
<dbReference type="GO" id="GO:0002758">
    <property type="term" value="P:innate immune response-activating signaling pathway"/>
    <property type="evidence" value="ECO:0007669"/>
    <property type="project" value="UniProtKB-ARBA"/>
</dbReference>
<dbReference type="InterPro" id="IPR041118">
    <property type="entry name" value="Rx_N"/>
</dbReference>
<dbReference type="InterPro" id="IPR058922">
    <property type="entry name" value="WHD_DRP"/>
</dbReference>
<gene>
    <name evidence="9" type="ORF">OsI_20559</name>
</gene>
<dbReference type="HOGENOM" id="CLU_000837_25_1_1"/>
<dbReference type="InterPro" id="IPR002182">
    <property type="entry name" value="NB-ARC"/>
</dbReference>
<keyword evidence="4" id="KW-0547">Nucleotide-binding</keyword>
<keyword evidence="5" id="KW-0611">Plant defense</keyword>
<dbReference type="EMBL" id="CM000130">
    <property type="protein sequence ID" value="EEC79497.1"/>
    <property type="molecule type" value="Genomic_DNA"/>
</dbReference>
<accession>B8AZS5</accession>
<evidence type="ECO:0000313" key="9">
    <source>
        <dbReference type="EMBL" id="EEC79497.1"/>
    </source>
</evidence>
<evidence type="ECO:0000256" key="7">
    <source>
        <dbReference type="SAM" id="MobiDB-lite"/>
    </source>
</evidence>
<dbReference type="Gene3D" id="3.40.50.300">
    <property type="entry name" value="P-loop containing nucleotide triphosphate hydrolases"/>
    <property type="match status" value="1"/>
</dbReference>
<dbReference type="InterPro" id="IPR036388">
    <property type="entry name" value="WH-like_DNA-bd_sf"/>
</dbReference>
<dbReference type="PRINTS" id="PR00364">
    <property type="entry name" value="DISEASERSIST"/>
</dbReference>
<name>B8AZS5_ORYSI</name>
<feature type="region of interest" description="Disordered" evidence="7">
    <location>
        <begin position="937"/>
        <end position="996"/>
    </location>
</feature>
<evidence type="ECO:0000256" key="6">
    <source>
        <dbReference type="ARBA" id="ARBA00023054"/>
    </source>
</evidence>
<evidence type="ECO:0000313" key="10">
    <source>
        <dbReference type="Proteomes" id="UP000007015"/>
    </source>
</evidence>
<dbReference type="InterPro" id="IPR013591">
    <property type="entry name" value="Brevis_radix_dom"/>
</dbReference>
<dbReference type="InterPro" id="IPR027417">
    <property type="entry name" value="P-loop_NTPase"/>
</dbReference>
<feature type="domain" description="BRX" evidence="8">
    <location>
        <begin position="999"/>
        <end position="1054"/>
    </location>
</feature>
<keyword evidence="10" id="KW-1185">Reference proteome</keyword>
<protein>
    <recommendedName>
        <fullName evidence="8">BRX domain-containing protein</fullName>
    </recommendedName>
</protein>
<dbReference type="GO" id="GO:0043531">
    <property type="term" value="F:ADP binding"/>
    <property type="evidence" value="ECO:0007669"/>
    <property type="project" value="InterPro"/>
</dbReference>
<proteinExistence type="inferred from homology"/>
<dbReference type="PROSITE" id="PS51514">
    <property type="entry name" value="BRX"/>
    <property type="match status" value="2"/>
</dbReference>
<dbReference type="Pfam" id="PF00931">
    <property type="entry name" value="NB-ARC"/>
    <property type="match status" value="1"/>
</dbReference>
<reference evidence="9 10" key="1">
    <citation type="journal article" date="2005" name="PLoS Biol.">
        <title>The genomes of Oryza sativa: a history of duplications.</title>
        <authorList>
            <person name="Yu J."/>
            <person name="Wang J."/>
            <person name="Lin W."/>
            <person name="Li S."/>
            <person name="Li H."/>
            <person name="Zhou J."/>
            <person name="Ni P."/>
            <person name="Dong W."/>
            <person name="Hu S."/>
            <person name="Zeng C."/>
            <person name="Zhang J."/>
            <person name="Zhang Y."/>
            <person name="Li R."/>
            <person name="Xu Z."/>
            <person name="Li S."/>
            <person name="Li X."/>
            <person name="Zheng H."/>
            <person name="Cong L."/>
            <person name="Lin L."/>
            <person name="Yin J."/>
            <person name="Geng J."/>
            <person name="Li G."/>
            <person name="Shi J."/>
            <person name="Liu J."/>
            <person name="Lv H."/>
            <person name="Li J."/>
            <person name="Wang J."/>
            <person name="Deng Y."/>
            <person name="Ran L."/>
            <person name="Shi X."/>
            <person name="Wang X."/>
            <person name="Wu Q."/>
            <person name="Li C."/>
            <person name="Ren X."/>
            <person name="Wang J."/>
            <person name="Wang X."/>
            <person name="Li D."/>
            <person name="Liu D."/>
            <person name="Zhang X."/>
            <person name="Ji Z."/>
            <person name="Zhao W."/>
            <person name="Sun Y."/>
            <person name="Zhang Z."/>
            <person name="Bao J."/>
            <person name="Han Y."/>
            <person name="Dong L."/>
            <person name="Ji J."/>
            <person name="Chen P."/>
            <person name="Wu S."/>
            <person name="Liu J."/>
            <person name="Xiao Y."/>
            <person name="Bu D."/>
            <person name="Tan J."/>
            <person name="Yang L."/>
            <person name="Ye C."/>
            <person name="Zhang J."/>
            <person name="Xu J."/>
            <person name="Zhou Y."/>
            <person name="Yu Y."/>
            <person name="Zhang B."/>
            <person name="Zhuang S."/>
            <person name="Wei H."/>
            <person name="Liu B."/>
            <person name="Lei M."/>
            <person name="Yu H."/>
            <person name="Li Y."/>
            <person name="Xu H."/>
            <person name="Wei S."/>
            <person name="He X."/>
            <person name="Fang L."/>
            <person name="Zhang Z."/>
            <person name="Zhang Y."/>
            <person name="Huang X."/>
            <person name="Su Z."/>
            <person name="Tong W."/>
            <person name="Li J."/>
            <person name="Tong Z."/>
            <person name="Li S."/>
            <person name="Ye J."/>
            <person name="Wang L."/>
            <person name="Fang L."/>
            <person name="Lei T."/>
            <person name="Chen C."/>
            <person name="Chen H."/>
            <person name="Xu Z."/>
            <person name="Li H."/>
            <person name="Huang H."/>
            <person name="Zhang F."/>
            <person name="Xu H."/>
            <person name="Li N."/>
            <person name="Zhao C."/>
            <person name="Li S."/>
            <person name="Dong L."/>
            <person name="Huang Y."/>
            <person name="Li L."/>
            <person name="Xi Y."/>
            <person name="Qi Q."/>
            <person name="Li W."/>
            <person name="Zhang B."/>
            <person name="Hu W."/>
            <person name="Zhang Y."/>
            <person name="Tian X."/>
            <person name="Jiao Y."/>
            <person name="Liang X."/>
            <person name="Jin J."/>
            <person name="Gao L."/>
            <person name="Zheng W."/>
            <person name="Hao B."/>
            <person name="Liu S."/>
            <person name="Wang W."/>
            <person name="Yuan L."/>
            <person name="Cao M."/>
            <person name="McDermott J."/>
            <person name="Samudrala R."/>
            <person name="Wang J."/>
            <person name="Wong G.K."/>
            <person name="Yang H."/>
        </authorList>
    </citation>
    <scope>NUCLEOTIDE SEQUENCE [LARGE SCALE GENOMIC DNA]</scope>
    <source>
        <strain evidence="10">cv. 93-11</strain>
    </source>
</reference>
<sequence length="1131" mass="127390">MALTASRSEMSPLLRQLHSLTDTINNLSGGEGVSEDEIQDFKTVLKGLRTNIKDLSAVERTSLTAKRWMQEVRELCYDTEDFLDRVMNSGAGVDKSALIEHFNRIQGKQKKRNRQIAADFSGLKARAKGAGERFIRCVLPAQTIKPNCEEASSSQQHPLPAQLSSVLGVHGRIADRIDGLMDHLVKLLAFNAQQQQFKVVAILGFAGVGKTTLARSLYHNYGARFECRAFLQVSRNPDLRGFLISMLSQIKAPRTHATSDVQDLFDNVKKHLQGKRYLIVIDGLWVSTTWDIISRALPRDNCYSRIITTTQTEDVAKACCSYNSTDIFEMRPLNNNLQFSGLPFETTIMVANLLKCNPMTVAQWMHLQNSIPSSLGTNSTAEGMNELLSLIYNILPHDLKTCLLHFNMYPEDYTIRKDDLVKQWVAEGFVHEVNGQDADVVAKIYFDELIIRGLIQPVDINYNNEVLSCTVHHIVLDFIRYKSKEENFITIMDYFQARPGNLDKVRRLSMQFGSVKGAKISAGSIRMSQIRSLVYFGFFKCVPSVTEYALLRVLILHVWADKDKICFDLSSIQELFRLRYLKVACNVGVKFPSKIGRLQYLETLDLDARVVGFPLDIVQLQNLLHVRLPRETNMPNGNMPNGIDKMTSLRSLAYLQLSDSSRDNVLRLGKLTNLQDLHLTCSGIVQTDRVVVNLKSLGSIMEKLRKLKSLILDGGASTTSIPCDDLSILSYPPPNLQKLELSPQFFIFPSLPEWIGKLSKLCNLKIAVRDLPRNNIDIIKRLTTLTVLSLSVRTTPADRIVFDKGFHGIRYFKFTSTAPCLSFAEGAMVNVVRLKLVFNASSIEEYDLTSVCFQYLTSLKDISVKFGDTSSYLPSGRNAAESALVAAVSKHPSSPIVNVKWTVGISSDVILKSISARKGELQAPETPGIIARKDELEVQEKEERSTAAQKGKHHTPNHDVIKGKGADEHELQENISREGHPEVGKHGSRLPEAESCHEAEWVEEDEPGVYITLTTLPGGARDIKRVWFSRRRFNEAQADQWWLENRTRVYQHYNVRMVEKSASSIDNEILPEAESCHEAEWVEQDIPGVYITLTTLPGGATDIKRVRFRYILLILCMNQLLFGSAFHSWFV</sequence>
<dbReference type="Gene3D" id="3.80.10.10">
    <property type="entry name" value="Ribonuclease Inhibitor"/>
    <property type="match status" value="1"/>
</dbReference>
<organism evidence="9 10">
    <name type="scientific">Oryza sativa subsp. indica</name>
    <name type="common">Rice</name>
    <dbReference type="NCBI Taxonomy" id="39946"/>
    <lineage>
        <taxon>Eukaryota</taxon>
        <taxon>Viridiplantae</taxon>
        <taxon>Streptophyta</taxon>
        <taxon>Embryophyta</taxon>
        <taxon>Tracheophyta</taxon>
        <taxon>Spermatophyta</taxon>
        <taxon>Magnoliopsida</taxon>
        <taxon>Liliopsida</taxon>
        <taxon>Poales</taxon>
        <taxon>Poaceae</taxon>
        <taxon>BOP clade</taxon>
        <taxon>Oryzoideae</taxon>
        <taxon>Oryzeae</taxon>
        <taxon>Oryzinae</taxon>
        <taxon>Oryza</taxon>
        <taxon>Oryza sativa</taxon>
    </lineage>
</organism>
<keyword evidence="2" id="KW-0433">Leucine-rich repeat</keyword>
<comment type="similarity">
    <text evidence="1">Belongs to the disease resistance NB-LRR family.</text>
</comment>